<organism evidence="1 2">
    <name type="scientific">Candidatus Gottesmanbacteria bacterium RIFCSPHIGHO2_01_FULL_46_14</name>
    <dbReference type="NCBI Taxonomy" id="1798380"/>
    <lineage>
        <taxon>Bacteria</taxon>
        <taxon>Candidatus Gottesmaniibacteriota</taxon>
    </lineage>
</organism>
<sequence length="117" mass="13135">MANVDFDPYKRYGDMFQQITDYTDRLSRRVLIEPENIRPFGKRVKVIPGKGAGERSLVLAPVDGALQMSADEGIAEIGDTRLTATGPFQEVVFTPTIQRGRRTRRVTIRHLGDLFVG</sequence>
<name>A0A1F5ZJF4_9BACT</name>
<proteinExistence type="predicted"/>
<comment type="caution">
    <text evidence="1">The sequence shown here is derived from an EMBL/GenBank/DDBJ whole genome shotgun (WGS) entry which is preliminary data.</text>
</comment>
<reference evidence="1 2" key="1">
    <citation type="journal article" date="2016" name="Nat. Commun.">
        <title>Thousands of microbial genomes shed light on interconnected biogeochemical processes in an aquifer system.</title>
        <authorList>
            <person name="Anantharaman K."/>
            <person name="Brown C.T."/>
            <person name="Hug L.A."/>
            <person name="Sharon I."/>
            <person name="Castelle C.J."/>
            <person name="Probst A.J."/>
            <person name="Thomas B.C."/>
            <person name="Singh A."/>
            <person name="Wilkins M.J."/>
            <person name="Karaoz U."/>
            <person name="Brodie E.L."/>
            <person name="Williams K.H."/>
            <person name="Hubbard S.S."/>
            <person name="Banfield J.F."/>
        </authorList>
    </citation>
    <scope>NUCLEOTIDE SEQUENCE [LARGE SCALE GENOMIC DNA]</scope>
</reference>
<dbReference type="Proteomes" id="UP000177416">
    <property type="component" value="Unassembled WGS sequence"/>
</dbReference>
<evidence type="ECO:0000313" key="2">
    <source>
        <dbReference type="Proteomes" id="UP000177416"/>
    </source>
</evidence>
<evidence type="ECO:0000313" key="1">
    <source>
        <dbReference type="EMBL" id="OGG12626.1"/>
    </source>
</evidence>
<accession>A0A1F5ZJF4</accession>
<dbReference type="AlphaFoldDB" id="A0A1F5ZJF4"/>
<gene>
    <name evidence="1" type="ORF">A2875_05445</name>
</gene>
<protein>
    <submittedName>
        <fullName evidence="1">Uncharacterized protein</fullName>
    </submittedName>
</protein>
<dbReference type="EMBL" id="MFJJ01000058">
    <property type="protein sequence ID" value="OGG12626.1"/>
    <property type="molecule type" value="Genomic_DNA"/>
</dbReference>